<evidence type="ECO:0000256" key="7">
    <source>
        <dbReference type="ARBA" id="ARBA00037305"/>
    </source>
</evidence>
<reference evidence="11" key="1">
    <citation type="journal article" date="2019" name="Int. J. Syst. Evol. Microbiol.">
        <title>The Global Catalogue of Microorganisms (GCM) 10K type strain sequencing project: providing services to taxonomists for standard genome sequencing and annotation.</title>
        <authorList>
            <consortium name="The Broad Institute Genomics Platform"/>
            <consortium name="The Broad Institute Genome Sequencing Center for Infectious Disease"/>
            <person name="Wu L."/>
            <person name="Ma J."/>
        </authorList>
    </citation>
    <scope>NUCLEOTIDE SEQUENCE [LARGE SCALE GENOMIC DNA]</scope>
    <source>
        <strain evidence="11">NBRC 110140</strain>
    </source>
</reference>
<comment type="catalytic activity">
    <reaction evidence="8">
        <text>a uridine in RNA = a pseudouridine in RNA</text>
        <dbReference type="Rhea" id="RHEA:48348"/>
        <dbReference type="Rhea" id="RHEA-COMP:12068"/>
        <dbReference type="Rhea" id="RHEA-COMP:12069"/>
        <dbReference type="ChEBI" id="CHEBI:65314"/>
        <dbReference type="ChEBI" id="CHEBI:65315"/>
    </reaction>
</comment>
<dbReference type="CDD" id="cd02869">
    <property type="entry name" value="PseudoU_synth_RluA_like"/>
    <property type="match status" value="1"/>
</dbReference>
<evidence type="ECO:0000256" key="3">
    <source>
        <dbReference type="ARBA" id="ARBA00022694"/>
    </source>
</evidence>
<dbReference type="Pfam" id="PF00849">
    <property type="entry name" value="PseudoU_synth_2"/>
    <property type="match status" value="1"/>
</dbReference>
<proteinExistence type="inferred from homology"/>
<keyword evidence="3" id="KW-0819">tRNA processing</keyword>
<evidence type="ECO:0000256" key="6">
    <source>
        <dbReference type="ARBA" id="ARBA00036916"/>
    </source>
</evidence>
<evidence type="ECO:0000256" key="2">
    <source>
        <dbReference type="ARBA" id="ARBA00022552"/>
    </source>
</evidence>
<organism evidence="10 11">
    <name type="scientific">Amylibacter marinus</name>
    <dbReference type="NCBI Taxonomy" id="1475483"/>
    <lineage>
        <taxon>Bacteria</taxon>
        <taxon>Pseudomonadati</taxon>
        <taxon>Pseudomonadota</taxon>
        <taxon>Alphaproteobacteria</taxon>
        <taxon>Rhodobacterales</taxon>
        <taxon>Paracoccaceae</taxon>
        <taxon>Amylibacter</taxon>
    </lineage>
</organism>
<comment type="function">
    <text evidence="7">Dual specificity enzyme that catalyzes the synthesis of pseudouridine from uracil-746 in 23S ribosomal RNA and from uracil-32 in the anticodon stem and loop of transfer RNAs.</text>
</comment>
<dbReference type="NCBIfam" id="TIGR00005">
    <property type="entry name" value="rluA_subfam"/>
    <property type="match status" value="1"/>
</dbReference>
<keyword evidence="4 8" id="KW-0413">Isomerase</keyword>
<dbReference type="InterPro" id="IPR050188">
    <property type="entry name" value="RluA_PseudoU_synthase"/>
</dbReference>
<keyword evidence="11" id="KW-1185">Reference proteome</keyword>
<dbReference type="InterPro" id="IPR020103">
    <property type="entry name" value="PsdUridine_synth_cat_dom_sf"/>
</dbReference>
<gene>
    <name evidence="10" type="primary">rluA</name>
    <name evidence="10" type="ORF">GCM10007939_19880</name>
</gene>
<name>A0ABQ5VWB5_9RHOB</name>
<comment type="catalytic activity">
    <reaction evidence="5">
        <text>uridine(32) in tRNA = pseudouridine(32) in tRNA</text>
        <dbReference type="Rhea" id="RHEA:42544"/>
        <dbReference type="Rhea" id="RHEA-COMP:10107"/>
        <dbReference type="Rhea" id="RHEA-COMP:10108"/>
        <dbReference type="ChEBI" id="CHEBI:65314"/>
        <dbReference type="ChEBI" id="CHEBI:65315"/>
        <dbReference type="EC" id="5.4.99.28"/>
    </reaction>
</comment>
<keyword evidence="2" id="KW-0698">rRNA processing</keyword>
<comment type="catalytic activity">
    <reaction evidence="6">
        <text>uridine(746) in 23S rRNA = pseudouridine(746) in 23S rRNA</text>
        <dbReference type="Rhea" id="RHEA:42548"/>
        <dbReference type="Rhea" id="RHEA-COMP:10109"/>
        <dbReference type="Rhea" id="RHEA-COMP:10110"/>
        <dbReference type="ChEBI" id="CHEBI:65314"/>
        <dbReference type="ChEBI" id="CHEBI:65315"/>
        <dbReference type="EC" id="5.4.99.29"/>
    </reaction>
</comment>
<accession>A0ABQ5VWB5</accession>
<dbReference type="Proteomes" id="UP001156694">
    <property type="component" value="Unassembled WGS sequence"/>
</dbReference>
<comment type="function">
    <text evidence="8">Responsible for synthesis of pseudouridine from uracil.</text>
</comment>
<dbReference type="PANTHER" id="PTHR21600:SF91">
    <property type="entry name" value="DUAL-SPECIFICITY RNA PSEUDOURIDINE SYNTHASE RLUA"/>
    <property type="match status" value="1"/>
</dbReference>
<dbReference type="RefSeq" id="WP_284378491.1">
    <property type="nucleotide sequence ID" value="NZ_BSNN01000004.1"/>
</dbReference>
<evidence type="ECO:0000256" key="5">
    <source>
        <dbReference type="ARBA" id="ARBA00036184"/>
    </source>
</evidence>
<evidence type="ECO:0000256" key="1">
    <source>
        <dbReference type="ARBA" id="ARBA00010876"/>
    </source>
</evidence>
<dbReference type="EC" id="5.4.99.-" evidence="8"/>
<evidence type="ECO:0000313" key="10">
    <source>
        <dbReference type="EMBL" id="GLQ35705.1"/>
    </source>
</evidence>
<dbReference type="InterPro" id="IPR006225">
    <property type="entry name" value="PsdUridine_synth_RluC/D"/>
</dbReference>
<dbReference type="SUPFAM" id="SSF55120">
    <property type="entry name" value="Pseudouridine synthase"/>
    <property type="match status" value="1"/>
</dbReference>
<sequence>MPFAPLKNYHPKDAPVAVLYHDDHIVVVDKPSGLLSVAGKSEELADCMHARVRREFAGAMVIHRLDMDTSGVMIFARRKSAQRHLNLQFEQRRPQKTYVARVMGAVGGEAGQIDLPLMGDWPNRPLQKVDHDAGKPAQTDWRVLSREQGATRVELHPKTGRTHQLRVHMLAIGHPILGDRFYGDQRVIDAADRLQLHAHRLFLDHPDTGAALEFCASVPF</sequence>
<feature type="domain" description="Pseudouridine synthase RsuA/RluA-like" evidence="9">
    <location>
        <begin position="24"/>
        <end position="170"/>
    </location>
</feature>
<protein>
    <recommendedName>
        <fullName evidence="8">Pseudouridine synthase</fullName>
        <ecNumber evidence="8">5.4.99.-</ecNumber>
    </recommendedName>
</protein>
<dbReference type="InterPro" id="IPR006224">
    <property type="entry name" value="PsdUridine_synth_RluA-like_CS"/>
</dbReference>
<dbReference type="PANTHER" id="PTHR21600">
    <property type="entry name" value="MITOCHONDRIAL RNA PSEUDOURIDINE SYNTHASE"/>
    <property type="match status" value="1"/>
</dbReference>
<comment type="caution">
    <text evidence="10">The sequence shown here is derived from an EMBL/GenBank/DDBJ whole genome shotgun (WGS) entry which is preliminary data.</text>
</comment>
<evidence type="ECO:0000259" key="9">
    <source>
        <dbReference type="Pfam" id="PF00849"/>
    </source>
</evidence>
<comment type="similarity">
    <text evidence="1 8">Belongs to the pseudouridine synthase RluA family.</text>
</comment>
<evidence type="ECO:0000313" key="11">
    <source>
        <dbReference type="Proteomes" id="UP001156694"/>
    </source>
</evidence>
<evidence type="ECO:0000256" key="4">
    <source>
        <dbReference type="ARBA" id="ARBA00023235"/>
    </source>
</evidence>
<evidence type="ECO:0000256" key="8">
    <source>
        <dbReference type="RuleBase" id="RU362028"/>
    </source>
</evidence>
<dbReference type="Gene3D" id="3.30.2350.10">
    <property type="entry name" value="Pseudouridine synthase"/>
    <property type="match status" value="1"/>
</dbReference>
<dbReference type="InterPro" id="IPR006145">
    <property type="entry name" value="PsdUridine_synth_RsuA/RluA"/>
</dbReference>
<dbReference type="EMBL" id="BSNN01000004">
    <property type="protein sequence ID" value="GLQ35705.1"/>
    <property type="molecule type" value="Genomic_DNA"/>
</dbReference>
<dbReference type="PROSITE" id="PS01129">
    <property type="entry name" value="PSI_RLU"/>
    <property type="match status" value="1"/>
</dbReference>